<evidence type="ECO:0000256" key="3">
    <source>
        <dbReference type="ARBA" id="ARBA00023004"/>
    </source>
</evidence>
<evidence type="ECO:0000256" key="1">
    <source>
        <dbReference type="ARBA" id="ARBA00022714"/>
    </source>
</evidence>
<dbReference type="PANTHER" id="PTHR21496">
    <property type="entry name" value="FERREDOXIN-RELATED"/>
    <property type="match status" value="1"/>
</dbReference>
<proteinExistence type="predicted"/>
<keyword evidence="3" id="KW-0408">Iron</keyword>
<dbReference type="Pfam" id="PF00355">
    <property type="entry name" value="Rieske"/>
    <property type="match status" value="1"/>
</dbReference>
<dbReference type="EMBL" id="UINC01222346">
    <property type="protein sequence ID" value="SVE51091.1"/>
    <property type="molecule type" value="Genomic_DNA"/>
</dbReference>
<evidence type="ECO:0000259" key="5">
    <source>
        <dbReference type="PROSITE" id="PS51296"/>
    </source>
</evidence>
<reference evidence="6" key="1">
    <citation type="submission" date="2018-05" db="EMBL/GenBank/DDBJ databases">
        <authorList>
            <person name="Lanie J.A."/>
            <person name="Ng W.-L."/>
            <person name="Kazmierczak K.M."/>
            <person name="Andrzejewski T.M."/>
            <person name="Davidsen T.M."/>
            <person name="Wayne K.J."/>
            <person name="Tettelin H."/>
            <person name="Glass J.I."/>
            <person name="Rusch D."/>
            <person name="Podicherti R."/>
            <person name="Tsui H.-C.T."/>
            <person name="Winkler M.E."/>
        </authorList>
    </citation>
    <scope>NUCLEOTIDE SEQUENCE</scope>
</reference>
<name>A0A383E2Z7_9ZZZZ</name>
<keyword evidence="4" id="KW-0411">Iron-sulfur</keyword>
<dbReference type="AlphaFoldDB" id="A0A383E2Z7"/>
<dbReference type="InterPro" id="IPR017941">
    <property type="entry name" value="Rieske_2Fe-2S"/>
</dbReference>
<dbReference type="GO" id="GO:0046872">
    <property type="term" value="F:metal ion binding"/>
    <property type="evidence" value="ECO:0007669"/>
    <property type="project" value="UniProtKB-KW"/>
</dbReference>
<dbReference type="PROSITE" id="PS51296">
    <property type="entry name" value="RIESKE"/>
    <property type="match status" value="1"/>
</dbReference>
<dbReference type="SUPFAM" id="SSF50022">
    <property type="entry name" value="ISP domain"/>
    <property type="match status" value="1"/>
</dbReference>
<evidence type="ECO:0000313" key="6">
    <source>
        <dbReference type="EMBL" id="SVE51091.1"/>
    </source>
</evidence>
<keyword evidence="1" id="KW-0001">2Fe-2S</keyword>
<organism evidence="6">
    <name type="scientific">marine metagenome</name>
    <dbReference type="NCBI Taxonomy" id="408172"/>
    <lineage>
        <taxon>unclassified sequences</taxon>
        <taxon>metagenomes</taxon>
        <taxon>ecological metagenomes</taxon>
    </lineage>
</organism>
<protein>
    <recommendedName>
        <fullName evidence="5">Rieske domain-containing protein</fullName>
    </recommendedName>
</protein>
<evidence type="ECO:0000256" key="2">
    <source>
        <dbReference type="ARBA" id="ARBA00022723"/>
    </source>
</evidence>
<feature type="domain" description="Rieske" evidence="5">
    <location>
        <begin position="5"/>
        <end position="101"/>
    </location>
</feature>
<evidence type="ECO:0000256" key="4">
    <source>
        <dbReference type="ARBA" id="ARBA00023014"/>
    </source>
</evidence>
<keyword evidence="2" id="KW-0479">Metal-binding</keyword>
<dbReference type="Gene3D" id="2.102.10.10">
    <property type="entry name" value="Rieske [2Fe-2S] iron-sulphur domain"/>
    <property type="match status" value="1"/>
</dbReference>
<dbReference type="GO" id="GO:0051537">
    <property type="term" value="F:2 iron, 2 sulfur cluster binding"/>
    <property type="evidence" value="ECO:0007669"/>
    <property type="project" value="UniProtKB-KW"/>
</dbReference>
<dbReference type="PANTHER" id="PTHR21496:SF23">
    <property type="entry name" value="3-PHENYLPROPIONATE_CINNAMIC ACID DIOXYGENASE FERREDOXIN SUBUNIT"/>
    <property type="match status" value="1"/>
</dbReference>
<sequence length="110" mass="12083">MSNNWHFAIDADEVEEEDVMPTTVEGLEIAVYRIDGDFFATSDVCTHGYASLSEGIVVDDVIECPLHQGRFCIRTGKALSAPVSEAIATYETKLKNGRIFVRLAPAEETS</sequence>
<accession>A0A383E2Z7</accession>
<gene>
    <name evidence="6" type="ORF">METZ01_LOCUS503945</name>
</gene>
<dbReference type="CDD" id="cd03528">
    <property type="entry name" value="Rieske_RO_ferredoxin"/>
    <property type="match status" value="1"/>
</dbReference>
<dbReference type="InterPro" id="IPR036922">
    <property type="entry name" value="Rieske_2Fe-2S_sf"/>
</dbReference>